<accession>A0A8H6NKI6</accession>
<proteinExistence type="predicted"/>
<dbReference type="InterPro" id="IPR021740">
    <property type="entry name" value="Velvet"/>
</dbReference>
<evidence type="ECO:0000256" key="5">
    <source>
        <dbReference type="ARBA" id="ARBA00023242"/>
    </source>
</evidence>
<feature type="compositionally biased region" description="Low complexity" evidence="6">
    <location>
        <begin position="317"/>
        <end position="332"/>
    </location>
</feature>
<dbReference type="InterPro" id="IPR037525">
    <property type="entry name" value="Velvet_dom"/>
</dbReference>
<dbReference type="OrthoDB" id="3056235at2759"/>
<dbReference type="EMBL" id="WIGM01000167">
    <property type="protein sequence ID" value="KAF6835985.1"/>
    <property type="molecule type" value="Genomic_DNA"/>
</dbReference>
<dbReference type="GO" id="GO:0030435">
    <property type="term" value="P:sporulation resulting in formation of a cellular spore"/>
    <property type="evidence" value="ECO:0007669"/>
    <property type="project" value="UniProtKB-KW"/>
</dbReference>
<keyword evidence="2" id="KW-0749">Sporulation</keyword>
<evidence type="ECO:0000256" key="2">
    <source>
        <dbReference type="ARBA" id="ARBA00022969"/>
    </source>
</evidence>
<evidence type="ECO:0000256" key="4">
    <source>
        <dbReference type="ARBA" id="ARBA00023163"/>
    </source>
</evidence>
<evidence type="ECO:0000313" key="9">
    <source>
        <dbReference type="Proteomes" id="UP000639643"/>
    </source>
</evidence>
<dbReference type="AlphaFoldDB" id="A0A8H6NKI6"/>
<dbReference type="PANTHER" id="PTHR33572:SF18">
    <property type="entry name" value="SPORE DEVELOPMENT REGULATOR VOSA"/>
    <property type="match status" value="1"/>
</dbReference>
<evidence type="ECO:0000313" key="8">
    <source>
        <dbReference type="EMBL" id="KAF6835985.1"/>
    </source>
</evidence>
<dbReference type="Proteomes" id="UP000639643">
    <property type="component" value="Unassembled WGS sequence"/>
</dbReference>
<feature type="region of interest" description="Disordered" evidence="6">
    <location>
        <begin position="313"/>
        <end position="370"/>
    </location>
</feature>
<dbReference type="PANTHER" id="PTHR33572">
    <property type="entry name" value="SPORE DEVELOPMENT REGULATOR VOSA"/>
    <property type="match status" value="1"/>
</dbReference>
<dbReference type="PROSITE" id="PS51821">
    <property type="entry name" value="VELVET"/>
    <property type="match status" value="1"/>
</dbReference>
<protein>
    <recommendedName>
        <fullName evidence="7">Velvet domain-containing protein</fullName>
    </recommendedName>
</protein>
<dbReference type="Pfam" id="PF11754">
    <property type="entry name" value="Velvet"/>
    <property type="match status" value="2"/>
</dbReference>
<keyword evidence="4" id="KW-0804">Transcription</keyword>
<evidence type="ECO:0000256" key="1">
    <source>
        <dbReference type="ARBA" id="ARBA00004123"/>
    </source>
</evidence>
<evidence type="ECO:0000259" key="7">
    <source>
        <dbReference type="PROSITE" id="PS51821"/>
    </source>
</evidence>
<reference evidence="8" key="1">
    <citation type="journal article" date="2020" name="Phytopathology">
        <title>Genome Sequence Resources of Colletotrichum truncatum, C. plurivorum, C. musicola, and C. sojae: Four Species Pathogenic to Soybean (Glycine max).</title>
        <authorList>
            <person name="Rogerio F."/>
            <person name="Boufleur T.R."/>
            <person name="Ciampi-Guillardi M."/>
            <person name="Sukno S.A."/>
            <person name="Thon M.R."/>
            <person name="Massola Junior N.S."/>
            <person name="Baroncelli R."/>
        </authorList>
    </citation>
    <scope>NUCLEOTIDE SEQUENCE</scope>
    <source>
        <strain evidence="8">LFN0074</strain>
    </source>
</reference>
<keyword evidence="5" id="KW-0539">Nucleus</keyword>
<evidence type="ECO:0000256" key="6">
    <source>
        <dbReference type="SAM" id="MobiDB-lite"/>
    </source>
</evidence>
<organism evidence="8 9">
    <name type="scientific">Colletotrichum musicola</name>
    <dbReference type="NCBI Taxonomy" id="2175873"/>
    <lineage>
        <taxon>Eukaryota</taxon>
        <taxon>Fungi</taxon>
        <taxon>Dikarya</taxon>
        <taxon>Ascomycota</taxon>
        <taxon>Pezizomycotina</taxon>
        <taxon>Sordariomycetes</taxon>
        <taxon>Hypocreomycetidae</taxon>
        <taxon>Glomerellales</taxon>
        <taxon>Glomerellaceae</taxon>
        <taxon>Colletotrichum</taxon>
        <taxon>Colletotrichum orchidearum species complex</taxon>
    </lineage>
</organism>
<gene>
    <name evidence="8" type="ORF">CMUS01_05580</name>
</gene>
<sequence>MDHQQFGLGMVPLGGPVDPNRHRGISLQVIQQPKHGRVEGGKVKDRKPLDPPPVVKMVVERDFDQRFYGNPNLCLANPFFSLFCELVRDTPESEKEAKATNKLLLGTRVSSLHKLKDQGNQDVGYFTFGDISVKNAGIYKLRFTLYEFRGMEAVECAVVESSRFEVHNQKTFPGMSESTPLTRFLSEQGVRLRVRKESMNVSNRRRNHEVAARNENKRSLMYDDQQEEDAKRRRIHGEMRHAHQHSQSVYVTQAEESVATTGLLSPQGRSSMYTTDFDNSYSSPYGGMQSYSYIGSDAPPAVSYRSTPSYALPPTPHSMTMSSHTPTTQSPPFLRLSTLPYTGNGGQAYMSSDWETDLSDPGQMTGPGLA</sequence>
<name>A0A8H6NKI6_9PEZI</name>
<feature type="domain" description="Velvet" evidence="7">
    <location>
        <begin position="19"/>
        <end position="195"/>
    </location>
</feature>
<dbReference type="InterPro" id="IPR038491">
    <property type="entry name" value="Velvet_dom_sf"/>
</dbReference>
<dbReference type="Gene3D" id="2.60.40.3960">
    <property type="entry name" value="Velvet domain"/>
    <property type="match status" value="1"/>
</dbReference>
<keyword evidence="3" id="KW-0805">Transcription regulation</keyword>
<keyword evidence="9" id="KW-1185">Reference proteome</keyword>
<comment type="subcellular location">
    <subcellularLocation>
        <location evidence="1">Nucleus</location>
    </subcellularLocation>
</comment>
<comment type="caution">
    <text evidence="8">The sequence shown here is derived from an EMBL/GenBank/DDBJ whole genome shotgun (WGS) entry which is preliminary data.</text>
</comment>
<evidence type="ECO:0000256" key="3">
    <source>
        <dbReference type="ARBA" id="ARBA00023015"/>
    </source>
</evidence>
<dbReference type="GO" id="GO:0005634">
    <property type="term" value="C:nucleus"/>
    <property type="evidence" value="ECO:0007669"/>
    <property type="project" value="UniProtKB-SubCell"/>
</dbReference>